<proteinExistence type="predicted"/>
<dbReference type="EMBL" id="PYMH01000004">
    <property type="protein sequence ID" value="PSU34051.1"/>
    <property type="molecule type" value="Genomic_DNA"/>
</dbReference>
<gene>
    <name evidence="1" type="ORF">C9I99_11895</name>
</gene>
<organism evidence="1 2">
    <name type="scientific">Photobacterium lutimaris</name>
    <dbReference type="NCBI Taxonomy" id="388278"/>
    <lineage>
        <taxon>Bacteria</taxon>
        <taxon>Pseudomonadati</taxon>
        <taxon>Pseudomonadota</taxon>
        <taxon>Gammaproteobacteria</taxon>
        <taxon>Vibrionales</taxon>
        <taxon>Vibrionaceae</taxon>
        <taxon>Photobacterium</taxon>
    </lineage>
</organism>
<evidence type="ECO:0000313" key="1">
    <source>
        <dbReference type="EMBL" id="PSU34051.1"/>
    </source>
</evidence>
<dbReference type="OrthoDB" id="5917694at2"/>
<accession>A0A2T3IZH0</accession>
<sequence>MLTVNEKHELKAYLTQLWGAEAQLWPMNEQLFDVTYLMLQDSKKCSDLMELVPRPMPVGANPSSWLTKEVRKAIIRKLKDDKQYYFICVQARKLQWKTRFLEAANGS</sequence>
<evidence type="ECO:0000313" key="2">
    <source>
        <dbReference type="Proteomes" id="UP000241222"/>
    </source>
</evidence>
<dbReference type="Proteomes" id="UP000241222">
    <property type="component" value="Unassembled WGS sequence"/>
</dbReference>
<dbReference type="RefSeq" id="WP_107349098.1">
    <property type="nucleotide sequence ID" value="NZ_PYMH01000004.1"/>
</dbReference>
<comment type="caution">
    <text evidence="1">The sequence shown here is derived from an EMBL/GenBank/DDBJ whole genome shotgun (WGS) entry which is preliminary data.</text>
</comment>
<dbReference type="AlphaFoldDB" id="A0A2T3IZH0"/>
<protein>
    <submittedName>
        <fullName evidence="1">Uncharacterized protein</fullName>
    </submittedName>
</protein>
<keyword evidence="2" id="KW-1185">Reference proteome</keyword>
<reference evidence="1 2" key="1">
    <citation type="submission" date="2018-03" db="EMBL/GenBank/DDBJ databases">
        <title>Whole genome sequencing of Histamine producing bacteria.</title>
        <authorList>
            <person name="Butler K."/>
        </authorList>
    </citation>
    <scope>NUCLEOTIDE SEQUENCE [LARGE SCALE GENOMIC DNA]</scope>
    <source>
        <strain evidence="1 2">JCM 13586</strain>
    </source>
</reference>
<name>A0A2T3IZH0_9GAMM</name>